<dbReference type="PROSITE" id="PS51669">
    <property type="entry name" value="4FE4S_MOW_BIS_MGD"/>
    <property type="match status" value="1"/>
</dbReference>
<evidence type="ECO:0000256" key="1">
    <source>
        <dbReference type="ARBA" id="ARBA00010312"/>
    </source>
</evidence>
<dbReference type="InterPro" id="IPR006656">
    <property type="entry name" value="Mopterin_OxRdtase"/>
</dbReference>
<accession>A0ABU0FKN4</accession>
<protein>
    <submittedName>
        <fullName evidence="6">Anaerobic selenocysteine-containing dehydrogenase</fullName>
    </submittedName>
</protein>
<organism evidence="6 7">
    <name type="scientific">Labrys monachus</name>
    <dbReference type="NCBI Taxonomy" id="217067"/>
    <lineage>
        <taxon>Bacteria</taxon>
        <taxon>Pseudomonadati</taxon>
        <taxon>Pseudomonadota</taxon>
        <taxon>Alphaproteobacteria</taxon>
        <taxon>Hyphomicrobiales</taxon>
        <taxon>Xanthobacteraceae</taxon>
        <taxon>Labrys</taxon>
    </lineage>
</organism>
<dbReference type="EMBL" id="JAUSVK010000001">
    <property type="protein sequence ID" value="MDQ0395056.1"/>
    <property type="molecule type" value="Genomic_DNA"/>
</dbReference>
<keyword evidence="3" id="KW-0408">Iron</keyword>
<dbReference type="SUPFAM" id="SSF53706">
    <property type="entry name" value="Formate dehydrogenase/DMSO reductase, domains 1-3"/>
    <property type="match status" value="1"/>
</dbReference>
<name>A0ABU0FKN4_9HYPH</name>
<evidence type="ECO:0000313" key="7">
    <source>
        <dbReference type="Proteomes" id="UP001237448"/>
    </source>
</evidence>
<dbReference type="InterPro" id="IPR009010">
    <property type="entry name" value="Asp_de-COase-like_dom_sf"/>
</dbReference>
<dbReference type="PANTHER" id="PTHR43742">
    <property type="entry name" value="TRIMETHYLAMINE-N-OXIDE REDUCTASE"/>
    <property type="match status" value="1"/>
</dbReference>
<comment type="similarity">
    <text evidence="1">Belongs to the prokaryotic molybdopterin-containing oxidoreductase family.</text>
</comment>
<keyword evidence="7" id="KW-1185">Reference proteome</keyword>
<dbReference type="InterPro" id="IPR037920">
    <property type="entry name" value="YoaE_C"/>
</dbReference>
<dbReference type="Gene3D" id="3.40.50.740">
    <property type="match status" value="1"/>
</dbReference>
<proteinExistence type="inferred from homology"/>
<evidence type="ECO:0000256" key="4">
    <source>
        <dbReference type="ARBA" id="ARBA00023014"/>
    </source>
</evidence>
<keyword evidence="4" id="KW-0411">Iron-sulfur</keyword>
<dbReference type="PANTHER" id="PTHR43742:SF6">
    <property type="entry name" value="OXIDOREDUCTASE YYAE-RELATED"/>
    <property type="match status" value="1"/>
</dbReference>
<dbReference type="SUPFAM" id="SSF50692">
    <property type="entry name" value="ADC-like"/>
    <property type="match status" value="1"/>
</dbReference>
<dbReference type="Pfam" id="PF01568">
    <property type="entry name" value="Molydop_binding"/>
    <property type="match status" value="1"/>
</dbReference>
<dbReference type="SMART" id="SM00926">
    <property type="entry name" value="Molybdop_Fe4S4"/>
    <property type="match status" value="1"/>
</dbReference>
<evidence type="ECO:0000313" key="6">
    <source>
        <dbReference type="EMBL" id="MDQ0395056.1"/>
    </source>
</evidence>
<dbReference type="Proteomes" id="UP001237448">
    <property type="component" value="Unassembled WGS sequence"/>
</dbReference>
<dbReference type="RefSeq" id="WP_307433265.1">
    <property type="nucleotide sequence ID" value="NZ_JAUSVK010000001.1"/>
</dbReference>
<evidence type="ECO:0000259" key="5">
    <source>
        <dbReference type="PROSITE" id="PS51669"/>
    </source>
</evidence>
<dbReference type="InterPro" id="IPR050612">
    <property type="entry name" value="Prok_Mopterin_Oxidored"/>
</dbReference>
<feature type="domain" description="4Fe-4S Mo/W bis-MGD-type" evidence="5">
    <location>
        <begin position="7"/>
        <end position="65"/>
    </location>
</feature>
<evidence type="ECO:0000256" key="2">
    <source>
        <dbReference type="ARBA" id="ARBA00022723"/>
    </source>
</evidence>
<evidence type="ECO:0000256" key="3">
    <source>
        <dbReference type="ARBA" id="ARBA00023004"/>
    </source>
</evidence>
<reference evidence="6 7" key="1">
    <citation type="submission" date="2023-07" db="EMBL/GenBank/DDBJ databases">
        <title>Genomic Encyclopedia of Type Strains, Phase IV (KMG-IV): sequencing the most valuable type-strain genomes for metagenomic binning, comparative biology and taxonomic classification.</title>
        <authorList>
            <person name="Goeker M."/>
        </authorList>
    </citation>
    <scope>NUCLEOTIDE SEQUENCE [LARGE SCALE GENOMIC DNA]</scope>
    <source>
        <strain evidence="6 7">DSM 5896</strain>
    </source>
</reference>
<dbReference type="Gene3D" id="2.20.25.90">
    <property type="entry name" value="ADC-like domains"/>
    <property type="match status" value="1"/>
</dbReference>
<dbReference type="Gene3D" id="3.30.2070.10">
    <property type="entry name" value="Formate dehydrogenase/DMSO reductase"/>
    <property type="match status" value="1"/>
</dbReference>
<dbReference type="Pfam" id="PF04879">
    <property type="entry name" value="Molybdop_Fe4S4"/>
    <property type="match status" value="1"/>
</dbReference>
<dbReference type="CDD" id="cd02786">
    <property type="entry name" value="MopB_CT_3"/>
    <property type="match status" value="1"/>
</dbReference>
<dbReference type="Gene3D" id="2.40.40.20">
    <property type="match status" value="1"/>
</dbReference>
<comment type="caution">
    <text evidence="6">The sequence shown here is derived from an EMBL/GenBank/DDBJ whole genome shotgun (WGS) entry which is preliminary data.</text>
</comment>
<dbReference type="InterPro" id="IPR006963">
    <property type="entry name" value="Mopterin_OxRdtase_4Fe-4S_dom"/>
</dbReference>
<dbReference type="Pfam" id="PF00384">
    <property type="entry name" value="Molybdopterin"/>
    <property type="match status" value="1"/>
</dbReference>
<dbReference type="CDD" id="cd02766">
    <property type="entry name" value="MopB_3"/>
    <property type="match status" value="1"/>
</dbReference>
<keyword evidence="2" id="KW-0479">Metal-binding</keyword>
<dbReference type="Gene3D" id="3.40.228.10">
    <property type="entry name" value="Dimethylsulfoxide Reductase, domain 2"/>
    <property type="match status" value="1"/>
</dbReference>
<gene>
    <name evidence="6" type="ORF">J3R73_004848</name>
</gene>
<sequence length="701" mass="76757">MNKPLGPLRRASACPHDCPSTCALEVEVLDRNTIGRVYGAADNSYTKGVICAKVARYAERVHHRDRLLHPLLRTGPKGSGQFRRIGWDEALDRTADAMLAAERDHGAESVWPYYYAGTMGLVMRDGINRLRNVKGYSGQYSTICTSLSWAGYLAGHGRMTGVDPREMIKSDCIVLWGTNAVVTQVNVMTHAARARKERGTKIVAVDVYDNATMQQADIKVILRPGTDGALACALMHILFRDGHADRAYLDKFADHPQAFEAHLATRTPEWASAICGVPASEIEALARVLGERPRTFFRLGYGFARSRNGAASMHAVTAIPVVMGAWQHEGGGALHSNSGMFNWRKTLIEGLDARDPKVRQLDQSRIGPILTGDSEALWHGPPVKAMLIQNTNPLSVAPDQTLVKRGFAREDLFTVVHEQVMTDTARMADIILPATMFVEHDDVYQAGGQQHILLGPKLIEPPGECRNNHEVVAAVAARVGAEHPAFALEPREIIDRTLQASNRGTLAQLEEQRWLDVQQPFAKAHFLDGFGWPDGKFRLKANWPKNPYPSPAKFGPVHDMPEFPDHWAAAIENADDAFPFRLTTSPARNFLNSSFTETPTSLAKEDRPTVLIHPADATAHGIAEGDKVELASPRGEVRLHARLFAGLRPGVLVAESIWPNSFYEDGRGINTLTGADAPAPAGGGAFHDNKVAIRRVAETAA</sequence>
<dbReference type="InterPro" id="IPR006657">
    <property type="entry name" value="MoPterin_dinucl-bd_dom"/>
</dbReference>